<dbReference type="PANTHER" id="PTHR47326">
    <property type="entry name" value="TRANSPOSABLE ELEMENT TC3 TRANSPOSASE-LIKE PROTEIN"/>
    <property type="match status" value="1"/>
</dbReference>
<dbReference type="Pfam" id="PF16087">
    <property type="entry name" value="DUF4817"/>
    <property type="match status" value="1"/>
</dbReference>
<dbReference type="AlphaFoldDB" id="A0A0A1XJ74"/>
<dbReference type="PANTHER" id="PTHR47326:SF1">
    <property type="entry name" value="HTH PSQ-TYPE DOMAIN-CONTAINING PROTEIN"/>
    <property type="match status" value="1"/>
</dbReference>
<accession>A0A0A1XJ74</accession>
<evidence type="ECO:0000259" key="1">
    <source>
        <dbReference type="Pfam" id="PF16087"/>
    </source>
</evidence>
<proteinExistence type="predicted"/>
<reference evidence="2" key="2">
    <citation type="journal article" date="2015" name="Gigascience">
        <title>Reconstructing a comprehensive transcriptome assembly of a white-pupal translocated strain of the pest fruit fly Bactrocera cucurbitae.</title>
        <authorList>
            <person name="Sim S.B."/>
            <person name="Calla B."/>
            <person name="Hall B."/>
            <person name="DeRego T."/>
            <person name="Geib S.M."/>
        </authorList>
    </citation>
    <scope>NUCLEOTIDE SEQUENCE</scope>
</reference>
<sequence>MNRLTNEQRLQIIEFYYQNQCSVRNVFRALRPIYGLHNRPSEQTINAIVTKFRTQFTLLDIKPTTRMRTVRTEENIASVSESVAEDREMSIRRRSQQLGLCYSTTWKILRKDLGVKPYKIQLVQELKPNDLIINMIR</sequence>
<reference evidence="2" key="1">
    <citation type="submission" date="2014-11" db="EMBL/GenBank/DDBJ databases">
        <authorList>
            <person name="Geib S."/>
        </authorList>
    </citation>
    <scope>NUCLEOTIDE SEQUENCE</scope>
</reference>
<gene>
    <name evidence="2" type="primary">Dync2h1</name>
    <name evidence="2" type="ORF">g.56268</name>
</gene>
<evidence type="ECO:0000313" key="2">
    <source>
        <dbReference type="EMBL" id="JAD10578.1"/>
    </source>
</evidence>
<dbReference type="EMBL" id="GBXI01003714">
    <property type="protein sequence ID" value="JAD10578.1"/>
    <property type="molecule type" value="Transcribed_RNA"/>
</dbReference>
<organism evidence="2">
    <name type="scientific">Zeugodacus cucurbitae</name>
    <name type="common">Melon fruit fly</name>
    <name type="synonym">Bactrocera cucurbitae</name>
    <dbReference type="NCBI Taxonomy" id="28588"/>
    <lineage>
        <taxon>Eukaryota</taxon>
        <taxon>Metazoa</taxon>
        <taxon>Ecdysozoa</taxon>
        <taxon>Arthropoda</taxon>
        <taxon>Hexapoda</taxon>
        <taxon>Insecta</taxon>
        <taxon>Pterygota</taxon>
        <taxon>Neoptera</taxon>
        <taxon>Endopterygota</taxon>
        <taxon>Diptera</taxon>
        <taxon>Brachycera</taxon>
        <taxon>Muscomorpha</taxon>
        <taxon>Tephritoidea</taxon>
        <taxon>Tephritidae</taxon>
        <taxon>Zeugodacus</taxon>
        <taxon>Zeugodacus</taxon>
    </lineage>
</organism>
<dbReference type="InterPro" id="IPR032135">
    <property type="entry name" value="DUF4817"/>
</dbReference>
<protein>
    <submittedName>
        <fullName evidence="2">Cytoplasmic dynein 2 heavy chain 1</fullName>
    </submittedName>
</protein>
<name>A0A0A1XJ74_ZEUCU</name>
<feature type="domain" description="DUF4817" evidence="1">
    <location>
        <begin position="5"/>
        <end position="54"/>
    </location>
</feature>